<keyword evidence="2" id="KW-0677">Repeat</keyword>
<dbReference type="InterPro" id="IPR002048">
    <property type="entry name" value="EF_hand_dom"/>
</dbReference>
<dbReference type="AlphaFoldDB" id="A0A8J6CC97"/>
<dbReference type="Pfam" id="PF23414">
    <property type="entry name" value="Beta-prop_EML_2"/>
    <property type="match status" value="1"/>
</dbReference>
<dbReference type="GO" id="GO:0005509">
    <property type="term" value="F:calcium ion binding"/>
    <property type="evidence" value="ECO:0007669"/>
    <property type="project" value="InterPro"/>
</dbReference>
<evidence type="ECO:0000256" key="1">
    <source>
        <dbReference type="ARBA" id="ARBA00022574"/>
    </source>
</evidence>
<evidence type="ECO:0000256" key="2">
    <source>
        <dbReference type="ARBA" id="ARBA00022737"/>
    </source>
</evidence>
<accession>A0A8J6CC97</accession>
<feature type="region of interest" description="Disordered" evidence="4">
    <location>
        <begin position="977"/>
        <end position="1037"/>
    </location>
</feature>
<comment type="caution">
    <text evidence="6">The sequence shown here is derived from an EMBL/GenBank/DDBJ whole genome shotgun (WGS) entry which is preliminary data.</text>
</comment>
<evidence type="ECO:0000256" key="4">
    <source>
        <dbReference type="SAM" id="MobiDB-lite"/>
    </source>
</evidence>
<dbReference type="InterPro" id="IPR036322">
    <property type="entry name" value="WD40_repeat_dom_sf"/>
</dbReference>
<dbReference type="PANTHER" id="PTHR13720">
    <property type="entry name" value="WD-40 REPEAT PROTEIN"/>
    <property type="match status" value="1"/>
</dbReference>
<keyword evidence="7" id="KW-1185">Reference proteome</keyword>
<dbReference type="InterPro" id="IPR050630">
    <property type="entry name" value="WD_repeat_EMAP"/>
</dbReference>
<name>A0A8J6CC97_DIALT</name>
<dbReference type="InterPro" id="IPR055439">
    <property type="entry name" value="Beta-prop_EML_1st"/>
</dbReference>
<dbReference type="Gene3D" id="2.130.10.10">
    <property type="entry name" value="YVTN repeat-like/Quinoprotein amine dehydrogenase"/>
    <property type="match status" value="3"/>
</dbReference>
<evidence type="ECO:0000313" key="7">
    <source>
        <dbReference type="Proteomes" id="UP000751190"/>
    </source>
</evidence>
<feature type="repeat" description="WD" evidence="3">
    <location>
        <begin position="512"/>
        <end position="553"/>
    </location>
</feature>
<dbReference type="PROSITE" id="PS50222">
    <property type="entry name" value="EF_HAND_2"/>
    <property type="match status" value="1"/>
</dbReference>
<reference evidence="6" key="1">
    <citation type="submission" date="2021-05" db="EMBL/GenBank/DDBJ databases">
        <title>The genome of the haptophyte Pavlova lutheri (Diacronema luteri, Pavlovales) - a model for lipid biosynthesis in eukaryotic algae.</title>
        <authorList>
            <person name="Hulatt C.J."/>
            <person name="Posewitz M.C."/>
        </authorList>
    </citation>
    <scope>NUCLEOTIDE SEQUENCE</scope>
    <source>
        <strain evidence="6">NIVA-4/92</strain>
    </source>
</reference>
<proteinExistence type="predicted"/>
<dbReference type="SUPFAM" id="SSF47473">
    <property type="entry name" value="EF-hand"/>
    <property type="match status" value="1"/>
</dbReference>
<dbReference type="GO" id="GO:0008017">
    <property type="term" value="F:microtubule binding"/>
    <property type="evidence" value="ECO:0007669"/>
    <property type="project" value="TreeGrafter"/>
</dbReference>
<sequence length="1063" mass="117303">MDDGERHAKERPVKMAERKVPAKLRETRPPLWSSKVHGVPNRYTPAITLKPAVDDRRLATYGGKATAEPGGRALTAAGDRRVGRPLVPSPAVLHDKIAPKEVELRRNLRELAAMSKLHETEKSILLRTFECFDYDRTGKVSQDGCRKALRSLGVQMDEYEVALLFDKYGQDMQRMMPYDVFTARLFTSQNRILAWTELRREAFKGDDTADDLAFNGKIIYPKGKYGSVYTPASWDPAQAERSKQPPDGSLELEFVYGYRADDAVRAPNLFYTASHEVVYFSAAVGVVYNKEAQAQRFFLGHTDDILCLALDPTRTICATGQRKAKYPPGCRPYACVWDVTSMQELVRLEHSVFDGDPAVHAATFSRDGTLLVTLQQNIDHHISIWDWRTGTVLLCEKTLKGPAPMGVPMIFGIAWNMHARKTAEEEANAIDFCTYGVKGLQFWKLPKAVTDGAVKYQRAKFSAKTVVPISGTNMPSLFPHNCAAWLPSGECVSGNKAGEIWLWRGTEYFWHNQAHKGELTALTLRTDGTRLLSASANGAIIEWNVEGATPVPISRRTIAPQFEGAKPPGIKALDCYPGSEIYMMGSMTSDVYEVDADPEPVVKGHNDRLDAIAPNPARPNEFASACFSGRCFLWDAVAKEPLYAFSASSPHHLDPCMCVGYAPSGDELCVGIASGYWFVYNSVHKTQAALGVPSRECGRDRYTGRPILEEQGVAVVKYCPHGRTLAVGTFDQIVYLYDVKPELAGSESTVASARRYSKLGKCVGHSSTVDRIDWDLDGVLLQSCSRANELLYWWGRPAEPPSRAETDTARTDFERHAARSAREEAAEQALRLRGLWPEERKVLPKFGEQATEIQREYTRWASWTAIIGFPVMGVLPRDYNPSHMNAIAVSAGTGGKSAPAERGKLLVAATDRGDVLVFNYPAVIEHGPYYSFNGHSSHVKNVCWTADDARVISAGSGDRSMLQWTVNWSTRAGYTGYRPPDAAAGDDAHGPPPLFEPAAAALDEPAPPPPPLPPPPGGATDAAAAEQRRRDEQAKAVAALEQQMLAIEQQQQALRAELSRLKR</sequence>
<dbReference type="SUPFAM" id="SSF50978">
    <property type="entry name" value="WD40 repeat-like"/>
    <property type="match status" value="2"/>
</dbReference>
<dbReference type="InterPro" id="IPR001680">
    <property type="entry name" value="WD40_rpt"/>
</dbReference>
<feature type="domain" description="EF-hand" evidence="5">
    <location>
        <begin position="120"/>
        <end position="155"/>
    </location>
</feature>
<evidence type="ECO:0000256" key="3">
    <source>
        <dbReference type="PROSITE-ProRule" id="PRU00221"/>
    </source>
</evidence>
<feature type="compositionally biased region" description="Pro residues" evidence="4">
    <location>
        <begin position="1005"/>
        <end position="1017"/>
    </location>
</feature>
<keyword evidence="1 3" id="KW-0853">WD repeat</keyword>
<evidence type="ECO:0000313" key="6">
    <source>
        <dbReference type="EMBL" id="KAG8464555.1"/>
    </source>
</evidence>
<dbReference type="Proteomes" id="UP000751190">
    <property type="component" value="Unassembled WGS sequence"/>
</dbReference>
<dbReference type="Pfam" id="PF03451">
    <property type="entry name" value="HELP"/>
    <property type="match status" value="1"/>
</dbReference>
<dbReference type="Gene3D" id="1.10.238.10">
    <property type="entry name" value="EF-hand"/>
    <property type="match status" value="1"/>
</dbReference>
<dbReference type="EMBL" id="JAGTXO010000012">
    <property type="protein sequence ID" value="KAG8464555.1"/>
    <property type="molecule type" value="Genomic_DNA"/>
</dbReference>
<dbReference type="SMART" id="SM00320">
    <property type="entry name" value="WD40"/>
    <property type="match status" value="9"/>
</dbReference>
<dbReference type="InterPro" id="IPR015943">
    <property type="entry name" value="WD40/YVTN_repeat-like_dom_sf"/>
</dbReference>
<dbReference type="InterPro" id="IPR005108">
    <property type="entry name" value="HELP"/>
</dbReference>
<dbReference type="InterPro" id="IPR011992">
    <property type="entry name" value="EF-hand-dom_pair"/>
</dbReference>
<dbReference type="OMA" id="HEEGPYI"/>
<dbReference type="InterPro" id="IPR055442">
    <property type="entry name" value="Beta-prop_EML-like_2nd"/>
</dbReference>
<organism evidence="6 7">
    <name type="scientific">Diacronema lutheri</name>
    <name type="common">Unicellular marine alga</name>
    <name type="synonym">Monochrysis lutheri</name>
    <dbReference type="NCBI Taxonomy" id="2081491"/>
    <lineage>
        <taxon>Eukaryota</taxon>
        <taxon>Haptista</taxon>
        <taxon>Haptophyta</taxon>
        <taxon>Pavlovophyceae</taxon>
        <taxon>Pavlovales</taxon>
        <taxon>Pavlovaceae</taxon>
        <taxon>Diacronema</taxon>
    </lineage>
</organism>
<dbReference type="OrthoDB" id="47802at2759"/>
<dbReference type="Pfam" id="PF23409">
    <property type="entry name" value="Beta-prop_EML"/>
    <property type="match status" value="1"/>
</dbReference>
<gene>
    <name evidence="6" type="ORF">KFE25_009923</name>
</gene>
<dbReference type="PANTHER" id="PTHR13720:SF33">
    <property type="entry name" value="HELP DOMAIN-CONTAINING PROTEIN"/>
    <property type="match status" value="1"/>
</dbReference>
<protein>
    <recommendedName>
        <fullName evidence="5">EF-hand domain-containing protein</fullName>
    </recommendedName>
</protein>
<evidence type="ECO:0000259" key="5">
    <source>
        <dbReference type="PROSITE" id="PS50222"/>
    </source>
</evidence>
<dbReference type="PROSITE" id="PS50082">
    <property type="entry name" value="WD_REPEATS_2"/>
    <property type="match status" value="2"/>
</dbReference>
<feature type="repeat" description="WD" evidence="3">
    <location>
        <begin position="932"/>
        <end position="967"/>
    </location>
</feature>